<feature type="domain" description="PDZ" evidence="3">
    <location>
        <begin position="9"/>
        <end position="91"/>
    </location>
</feature>
<dbReference type="GO" id="GO:0043495">
    <property type="term" value="F:protein-membrane adaptor activity"/>
    <property type="evidence" value="ECO:0007669"/>
    <property type="project" value="TreeGrafter"/>
</dbReference>
<dbReference type="CDD" id="cd06768">
    <property type="entry name" value="PDZ_NHERF-like"/>
    <property type="match status" value="1"/>
</dbReference>
<dbReference type="EMBL" id="SKCS01000398">
    <property type="protein sequence ID" value="TNN09173.1"/>
    <property type="molecule type" value="Genomic_DNA"/>
</dbReference>
<dbReference type="Gene3D" id="2.30.42.10">
    <property type="match status" value="1"/>
</dbReference>
<keyword evidence="1" id="KW-0677">Repeat</keyword>
<evidence type="ECO:0000313" key="5">
    <source>
        <dbReference type="Proteomes" id="UP000311919"/>
    </source>
</evidence>
<dbReference type="PANTHER" id="PTHR14191:SF3">
    <property type="entry name" value="NA(+)_H(+) EXCHANGE REGULATORY COFACTOR-LIKE PROTEIN NRFL-1"/>
    <property type="match status" value="1"/>
</dbReference>
<comment type="caution">
    <text evidence="4">The sequence shown here is derived from an EMBL/GenBank/DDBJ whole genome shotgun (WGS) entry which is preliminary data.</text>
</comment>
<reference evidence="4 5" key="1">
    <citation type="submission" date="2019-03" db="EMBL/GenBank/DDBJ databases">
        <title>An improved genome assembly of the fluke Schistosoma japonicum.</title>
        <authorList>
            <person name="Hu W."/>
            <person name="Luo F."/>
            <person name="Yin M."/>
            <person name="Mo X."/>
            <person name="Sun C."/>
            <person name="Wu Q."/>
            <person name="Zhu B."/>
            <person name="Xiang M."/>
            <person name="Wang J."/>
            <person name="Wang Y."/>
            <person name="Zhang T."/>
            <person name="Xu B."/>
            <person name="Zheng H."/>
            <person name="Feng Z."/>
        </authorList>
    </citation>
    <scope>NUCLEOTIDE SEQUENCE [LARGE SCALE GENOMIC DNA]</scope>
    <source>
        <strain evidence="4">HuSjv2</strain>
        <tissue evidence="4">Worms</tissue>
    </source>
</reference>
<evidence type="ECO:0000313" key="4">
    <source>
        <dbReference type="EMBL" id="TNN09173.1"/>
    </source>
</evidence>
<feature type="compositionally biased region" description="Low complexity" evidence="2">
    <location>
        <begin position="159"/>
        <end position="181"/>
    </location>
</feature>
<protein>
    <submittedName>
        <fullName evidence="4">Na(+)/H(+) exchange regulatory cofactor NHE-RF2</fullName>
    </submittedName>
</protein>
<dbReference type="InterPro" id="IPR001478">
    <property type="entry name" value="PDZ"/>
</dbReference>
<dbReference type="OrthoDB" id="10007415at2759"/>
<dbReference type="SUPFAM" id="SSF50156">
    <property type="entry name" value="PDZ domain-like"/>
    <property type="match status" value="1"/>
</dbReference>
<dbReference type="Proteomes" id="UP000311919">
    <property type="component" value="Unassembled WGS sequence"/>
</dbReference>
<dbReference type="PROSITE" id="PS50106">
    <property type="entry name" value="PDZ"/>
    <property type="match status" value="1"/>
</dbReference>
<keyword evidence="5" id="KW-1185">Reference proteome</keyword>
<dbReference type="InterPro" id="IPR051067">
    <property type="entry name" value="NHER"/>
</dbReference>
<gene>
    <name evidence="4" type="ORF">EWB00_006503</name>
</gene>
<dbReference type="SMART" id="SM00228">
    <property type="entry name" value="PDZ"/>
    <property type="match status" value="1"/>
</dbReference>
<sequence length="265" mass="29486">MSSKHYARLCNLKKWEKYSGYGFSLQATKGKVGHYISEVDQQSPAFAAGLRDGDYVVEVNGINVESDQHQAVVQRILKNQFQVTLLVLDAESKDYFETNSISVNKFMVNIKKISCPAVNPFSSHQKVNGHKELISDDNDISSESGSRKFERNDGITVQSSSRTSSSSRNTNSVTSGNRNNSPAFSNKLGNNRINGASPDHNNINSTIESKIYAKQANQQSLTNNDDLGVNSDRSSAYSSSRQKQQQKQPKNLLNFKERVKIVNEL</sequence>
<feature type="region of interest" description="Disordered" evidence="2">
    <location>
        <begin position="220"/>
        <end position="255"/>
    </location>
</feature>
<evidence type="ECO:0000256" key="1">
    <source>
        <dbReference type="ARBA" id="ARBA00022737"/>
    </source>
</evidence>
<dbReference type="AlphaFoldDB" id="A0A4Z2CY54"/>
<evidence type="ECO:0000259" key="3">
    <source>
        <dbReference type="PROSITE" id="PS50106"/>
    </source>
</evidence>
<dbReference type="PANTHER" id="PTHR14191">
    <property type="entry name" value="PDZ DOMAIN CONTAINING PROTEIN"/>
    <property type="match status" value="1"/>
</dbReference>
<proteinExistence type="predicted"/>
<accession>A0A4Z2CY54</accession>
<feature type="compositionally biased region" description="Low complexity" evidence="2">
    <location>
        <begin position="233"/>
        <end position="248"/>
    </location>
</feature>
<organism evidence="4 5">
    <name type="scientific">Schistosoma japonicum</name>
    <name type="common">Blood fluke</name>
    <dbReference type="NCBI Taxonomy" id="6182"/>
    <lineage>
        <taxon>Eukaryota</taxon>
        <taxon>Metazoa</taxon>
        <taxon>Spiralia</taxon>
        <taxon>Lophotrochozoa</taxon>
        <taxon>Platyhelminthes</taxon>
        <taxon>Trematoda</taxon>
        <taxon>Digenea</taxon>
        <taxon>Strigeidida</taxon>
        <taxon>Schistosomatoidea</taxon>
        <taxon>Schistosomatidae</taxon>
        <taxon>Schistosoma</taxon>
    </lineage>
</organism>
<name>A0A4Z2CY54_SCHJA</name>
<dbReference type="Pfam" id="PF00595">
    <property type="entry name" value="PDZ"/>
    <property type="match status" value="1"/>
</dbReference>
<dbReference type="InterPro" id="IPR036034">
    <property type="entry name" value="PDZ_sf"/>
</dbReference>
<dbReference type="STRING" id="6182.A0A4Z2CY54"/>
<dbReference type="GO" id="GO:0072659">
    <property type="term" value="P:protein localization to plasma membrane"/>
    <property type="evidence" value="ECO:0007669"/>
    <property type="project" value="TreeGrafter"/>
</dbReference>
<feature type="compositionally biased region" description="Polar residues" evidence="2">
    <location>
        <begin position="182"/>
        <end position="202"/>
    </location>
</feature>
<dbReference type="GO" id="GO:0016324">
    <property type="term" value="C:apical plasma membrane"/>
    <property type="evidence" value="ECO:0007669"/>
    <property type="project" value="TreeGrafter"/>
</dbReference>
<feature type="region of interest" description="Disordered" evidence="2">
    <location>
        <begin position="129"/>
        <end position="202"/>
    </location>
</feature>
<evidence type="ECO:0000256" key="2">
    <source>
        <dbReference type="SAM" id="MobiDB-lite"/>
    </source>
</evidence>